<name>A0A5C5WMI1_9BACT</name>
<protein>
    <submittedName>
        <fullName evidence="1">Uncharacterized protein</fullName>
    </submittedName>
</protein>
<dbReference type="EMBL" id="SJPI01000002">
    <property type="protein sequence ID" value="TWT51299.1"/>
    <property type="molecule type" value="Genomic_DNA"/>
</dbReference>
<proteinExistence type="predicted"/>
<dbReference type="AlphaFoldDB" id="A0A5C5WMI1"/>
<organism evidence="1 2">
    <name type="scientific">Rubripirellula amarantea</name>
    <dbReference type="NCBI Taxonomy" id="2527999"/>
    <lineage>
        <taxon>Bacteria</taxon>
        <taxon>Pseudomonadati</taxon>
        <taxon>Planctomycetota</taxon>
        <taxon>Planctomycetia</taxon>
        <taxon>Pirellulales</taxon>
        <taxon>Pirellulaceae</taxon>
        <taxon>Rubripirellula</taxon>
    </lineage>
</organism>
<accession>A0A5C5WMI1</accession>
<keyword evidence="2" id="KW-1185">Reference proteome</keyword>
<comment type="caution">
    <text evidence="1">The sequence shown here is derived from an EMBL/GenBank/DDBJ whole genome shotgun (WGS) entry which is preliminary data.</text>
</comment>
<dbReference type="Proteomes" id="UP000316598">
    <property type="component" value="Unassembled WGS sequence"/>
</dbReference>
<evidence type="ECO:0000313" key="1">
    <source>
        <dbReference type="EMBL" id="TWT51299.1"/>
    </source>
</evidence>
<sequence length="62" mass="7251">MKHSIDRRLPRGKTYEADEVNLVFSFHRGSSAQRRLSFAGYSDLAVARVPFALRSNKRKRWN</sequence>
<gene>
    <name evidence="1" type="ORF">Pla22_40760</name>
</gene>
<evidence type="ECO:0000313" key="2">
    <source>
        <dbReference type="Proteomes" id="UP000316598"/>
    </source>
</evidence>
<reference evidence="1 2" key="1">
    <citation type="submission" date="2019-02" db="EMBL/GenBank/DDBJ databases">
        <title>Deep-cultivation of Planctomycetes and their phenomic and genomic characterization uncovers novel biology.</title>
        <authorList>
            <person name="Wiegand S."/>
            <person name="Jogler M."/>
            <person name="Boedeker C."/>
            <person name="Pinto D."/>
            <person name="Vollmers J."/>
            <person name="Rivas-Marin E."/>
            <person name="Kohn T."/>
            <person name="Peeters S.H."/>
            <person name="Heuer A."/>
            <person name="Rast P."/>
            <person name="Oberbeckmann S."/>
            <person name="Bunk B."/>
            <person name="Jeske O."/>
            <person name="Meyerdierks A."/>
            <person name="Storesund J.E."/>
            <person name="Kallscheuer N."/>
            <person name="Luecker S."/>
            <person name="Lage O.M."/>
            <person name="Pohl T."/>
            <person name="Merkel B.J."/>
            <person name="Hornburger P."/>
            <person name="Mueller R.-W."/>
            <person name="Bruemmer F."/>
            <person name="Labrenz M."/>
            <person name="Spormann A.M."/>
            <person name="Op Den Camp H."/>
            <person name="Overmann J."/>
            <person name="Amann R."/>
            <person name="Jetten M.S.M."/>
            <person name="Mascher T."/>
            <person name="Medema M.H."/>
            <person name="Devos D.P."/>
            <person name="Kaster A.-K."/>
            <person name="Ovreas L."/>
            <person name="Rohde M."/>
            <person name="Galperin M.Y."/>
            <person name="Jogler C."/>
        </authorList>
    </citation>
    <scope>NUCLEOTIDE SEQUENCE [LARGE SCALE GENOMIC DNA]</scope>
    <source>
        <strain evidence="1 2">Pla22</strain>
    </source>
</reference>